<feature type="region of interest" description="Disordered" evidence="1">
    <location>
        <begin position="55"/>
        <end position="74"/>
    </location>
</feature>
<protein>
    <submittedName>
        <fullName evidence="2">Uncharacterized protein</fullName>
    </submittedName>
</protein>
<sequence>MSAHDSGIDHVGRSLSIRHLRQRFEHRIEQAGFEPKAITPEDAVPFAVFIGQMPPLRPGPGKPPHAFEETAVIV</sequence>
<evidence type="ECO:0000313" key="4">
    <source>
        <dbReference type="Proteomes" id="UP000004310"/>
    </source>
</evidence>
<organism evidence="2 4">
    <name type="scientific">Fulvimarina pelagi HTCC2506</name>
    <dbReference type="NCBI Taxonomy" id="314231"/>
    <lineage>
        <taxon>Bacteria</taxon>
        <taxon>Pseudomonadati</taxon>
        <taxon>Pseudomonadota</taxon>
        <taxon>Alphaproteobacteria</taxon>
        <taxon>Hyphomicrobiales</taxon>
        <taxon>Aurantimonadaceae</taxon>
        <taxon>Fulvimarina</taxon>
    </lineage>
</organism>
<evidence type="ECO:0000313" key="2">
    <source>
        <dbReference type="EMBL" id="EAU40989.1"/>
    </source>
</evidence>
<accession>Q0G1U2</accession>
<proteinExistence type="predicted"/>
<evidence type="ECO:0000256" key="1">
    <source>
        <dbReference type="SAM" id="MobiDB-lite"/>
    </source>
</evidence>
<dbReference type="EMBL" id="AATP01000002">
    <property type="protein sequence ID" value="EAU41658.1"/>
    <property type="molecule type" value="Genomic_DNA"/>
</dbReference>
<name>Q0G1U2_9HYPH</name>
<dbReference type="EMBL" id="AATP01000004">
    <property type="protein sequence ID" value="EAU40989.1"/>
    <property type="molecule type" value="Genomic_DNA"/>
</dbReference>
<dbReference type="AlphaFoldDB" id="Q0G1U2"/>
<evidence type="ECO:0000313" key="3">
    <source>
        <dbReference type="EMBL" id="EAU41658.1"/>
    </source>
</evidence>
<gene>
    <name evidence="2" type="ORF">FP2506_12019</name>
    <name evidence="3" type="ORF">FP2506_14534</name>
</gene>
<dbReference type="HOGENOM" id="CLU_2682446_0_0_5"/>
<keyword evidence="4" id="KW-1185">Reference proteome</keyword>
<comment type="caution">
    <text evidence="2">The sequence shown here is derived from an EMBL/GenBank/DDBJ whole genome shotgun (WGS) entry which is preliminary data.</text>
</comment>
<dbReference type="Proteomes" id="UP000004310">
    <property type="component" value="Unassembled WGS sequence"/>
</dbReference>
<reference evidence="2 4" key="1">
    <citation type="journal article" date="2010" name="J. Bacteriol.">
        <title>Genome sequence of Fulvimarina pelagi HTCC2506T, a Mn(II)-oxidizing alphaproteobacterium possessing an aerobic anoxygenic photosynthetic gene cluster and Xanthorhodopsin.</title>
        <authorList>
            <person name="Kang I."/>
            <person name="Oh H.M."/>
            <person name="Lim S.I."/>
            <person name="Ferriera S."/>
            <person name="Giovannoni S.J."/>
            <person name="Cho J.C."/>
        </authorList>
    </citation>
    <scope>NUCLEOTIDE SEQUENCE [LARGE SCALE GENOMIC DNA]</scope>
    <source>
        <strain evidence="2 4">HTCC2506</strain>
    </source>
</reference>